<evidence type="ECO:0000256" key="3">
    <source>
        <dbReference type="ARBA" id="ARBA00023002"/>
    </source>
</evidence>
<proteinExistence type="inferred from homology"/>
<dbReference type="GO" id="GO:0016616">
    <property type="term" value="F:oxidoreductase activity, acting on the CH-OH group of donors, NAD or NADP as acceptor"/>
    <property type="evidence" value="ECO:0007669"/>
    <property type="project" value="UniProtKB-ARBA"/>
</dbReference>
<dbReference type="PANTHER" id="PTHR43827:SF3">
    <property type="entry name" value="NADP-DEPENDENT OXIDOREDUCTASE DOMAIN-CONTAINING PROTEIN"/>
    <property type="match status" value="1"/>
</dbReference>
<evidence type="ECO:0000256" key="6">
    <source>
        <dbReference type="PIRSR" id="PIRSR000097-3"/>
    </source>
</evidence>
<dbReference type="InterPro" id="IPR018170">
    <property type="entry name" value="Aldo/ket_reductase_CS"/>
</dbReference>
<dbReference type="PIRSF" id="PIRSF000097">
    <property type="entry name" value="AKR"/>
    <property type="match status" value="1"/>
</dbReference>
<evidence type="ECO:0000313" key="8">
    <source>
        <dbReference type="EMBL" id="ARE13519.1"/>
    </source>
</evidence>
<reference evidence="8 9" key="1">
    <citation type="journal article" date="2017" name="BMC Genomics">
        <title>Comparative and functional genomics of the Lactococcus lactis taxon; insights into evolution and niche adaptation.</title>
        <authorList>
            <person name="Kelleher P."/>
            <person name="Bottacini F."/>
            <person name="Mahony J."/>
            <person name="Kilcawley K.N."/>
            <person name="van Sinderen D."/>
        </authorList>
    </citation>
    <scope>NUCLEOTIDE SEQUENCE [LARGE SCALE GENOMIC DNA]</scope>
    <source>
        <strain evidence="8 9">UC11</strain>
    </source>
</reference>
<dbReference type="PROSITE" id="PS00063">
    <property type="entry name" value="ALDOKETO_REDUCTASE_3"/>
    <property type="match status" value="1"/>
</dbReference>
<dbReference type="EMBL" id="CP015904">
    <property type="protein sequence ID" value="ARE13519.1"/>
    <property type="molecule type" value="Genomic_DNA"/>
</dbReference>
<dbReference type="PRINTS" id="PR00069">
    <property type="entry name" value="ALDKETRDTASE"/>
</dbReference>
<evidence type="ECO:0000256" key="1">
    <source>
        <dbReference type="ARBA" id="ARBA00007905"/>
    </source>
</evidence>
<evidence type="ECO:0000256" key="2">
    <source>
        <dbReference type="ARBA" id="ARBA00022857"/>
    </source>
</evidence>
<evidence type="ECO:0000256" key="5">
    <source>
        <dbReference type="PIRSR" id="PIRSR000097-2"/>
    </source>
</evidence>
<dbReference type="AlphaFoldDB" id="A0AAC9W8V6"/>
<evidence type="ECO:0000259" key="7">
    <source>
        <dbReference type="Pfam" id="PF00248"/>
    </source>
</evidence>
<dbReference type="InterPro" id="IPR023210">
    <property type="entry name" value="NADP_OxRdtase_dom"/>
</dbReference>
<dbReference type="Proteomes" id="UP000192067">
    <property type="component" value="Chromosome"/>
</dbReference>
<keyword evidence="3" id="KW-0560">Oxidoreductase</keyword>
<feature type="active site" description="Proton donor" evidence="4">
    <location>
        <position position="27"/>
    </location>
</feature>
<protein>
    <submittedName>
        <fullName evidence="8">Aldo/keto reductase</fullName>
    </submittedName>
</protein>
<dbReference type="Pfam" id="PF00248">
    <property type="entry name" value="Aldo_ket_red"/>
    <property type="match status" value="1"/>
</dbReference>
<dbReference type="InterPro" id="IPR036812">
    <property type="entry name" value="NAD(P)_OxRdtase_dom_sf"/>
</dbReference>
<dbReference type="SUPFAM" id="SSF51430">
    <property type="entry name" value="NAD(P)-linked oxidoreductase"/>
    <property type="match status" value="1"/>
</dbReference>
<evidence type="ECO:0000313" key="9">
    <source>
        <dbReference type="Proteomes" id="UP000192067"/>
    </source>
</evidence>
<feature type="binding site" evidence="5">
    <location>
        <position position="85"/>
    </location>
    <ligand>
        <name>substrate</name>
    </ligand>
</feature>
<gene>
    <name evidence="8" type="ORF">LLUC11_1187</name>
</gene>
<name>A0AAC9W8V6_LACLL</name>
<sequence>MNNQEAEQAVCDALHAGFRYIDTANMYQNEEGVGKALVKSMIPREELFISSKLGVLDTNFEGAKKGFETSLEKLGLEYIDLYIIHQPFNDYYGAWRALSELYEEGKIRAIGVDNFTESRLADFLAFNTIKPAVNYLEIHPYNQQSNEIKYLKSEGVSPVAWSPFAAGQFNILNDSILSNIASEHGKTTAQIVLRWLIQNKIPTVVKSSKIGRMEENLAIFDFELSEREMIEIENLNINKTLGGIRTSAKQVNDFLKMITSEDKK</sequence>
<keyword evidence="2" id="KW-0521">NADP</keyword>
<organism evidence="8 9">
    <name type="scientific">Lactococcus lactis subsp. lactis</name>
    <name type="common">Streptococcus lactis</name>
    <dbReference type="NCBI Taxonomy" id="1360"/>
    <lineage>
        <taxon>Bacteria</taxon>
        <taxon>Bacillati</taxon>
        <taxon>Bacillota</taxon>
        <taxon>Bacilli</taxon>
        <taxon>Lactobacillales</taxon>
        <taxon>Streptococcaceae</taxon>
        <taxon>Lactococcus</taxon>
    </lineage>
</organism>
<accession>A0AAC9W8V6</accession>
<feature type="site" description="Lowers pKa of active site Tyr" evidence="6">
    <location>
        <position position="52"/>
    </location>
</feature>
<comment type="similarity">
    <text evidence="1">Belongs to the aldo/keto reductase family.</text>
</comment>
<evidence type="ECO:0000256" key="4">
    <source>
        <dbReference type="PIRSR" id="PIRSR000097-1"/>
    </source>
</evidence>
<feature type="domain" description="NADP-dependent oxidoreductase" evidence="7">
    <location>
        <begin position="1"/>
        <end position="236"/>
    </location>
</feature>
<dbReference type="InterPro" id="IPR020471">
    <property type="entry name" value="AKR"/>
</dbReference>
<dbReference type="Gene3D" id="3.20.20.100">
    <property type="entry name" value="NADP-dependent oxidoreductase domain"/>
    <property type="match status" value="1"/>
</dbReference>
<dbReference type="PANTHER" id="PTHR43827">
    <property type="entry name" value="2,5-DIKETO-D-GLUCONIC ACID REDUCTASE"/>
    <property type="match status" value="1"/>
</dbReference>